<dbReference type="InterPro" id="IPR032675">
    <property type="entry name" value="LRR_dom_sf"/>
</dbReference>
<evidence type="ECO:0000256" key="3">
    <source>
        <dbReference type="ARBA" id="ARBA00022614"/>
    </source>
</evidence>
<dbReference type="FunFam" id="3.80.10.10:FF:000770">
    <property type="entry name" value="Uncharacterized protein"/>
    <property type="match status" value="1"/>
</dbReference>
<dbReference type="GeneID" id="105910344"/>
<dbReference type="SMART" id="SM00365">
    <property type="entry name" value="LRR_SD22"/>
    <property type="match status" value="6"/>
</dbReference>
<dbReference type="Pfam" id="PF00560">
    <property type="entry name" value="LRR_1"/>
    <property type="match status" value="1"/>
</dbReference>
<evidence type="ECO:0000256" key="11">
    <source>
        <dbReference type="ARBA" id="ARBA00023180"/>
    </source>
</evidence>
<protein>
    <submittedName>
        <fullName evidence="18">Leucine-rich repeat-containing G-protein coupled receptor 5A</fullName>
    </submittedName>
</protein>
<dbReference type="InterPro" id="IPR017452">
    <property type="entry name" value="GPCR_Rhodpsn_7TM"/>
</dbReference>
<keyword evidence="8" id="KW-0297">G-protein coupled receptor</keyword>
<gene>
    <name evidence="18" type="primary">LOC105910344</name>
</gene>
<feature type="transmembrane region" description="Helical" evidence="14">
    <location>
        <begin position="721"/>
        <end position="740"/>
    </location>
</feature>
<feature type="transmembrane region" description="Helical" evidence="14">
    <location>
        <begin position="640"/>
        <end position="661"/>
    </location>
</feature>
<organism evidence="17 18">
    <name type="scientific">Clupea harengus</name>
    <name type="common">Atlantic herring</name>
    <dbReference type="NCBI Taxonomy" id="7950"/>
    <lineage>
        <taxon>Eukaryota</taxon>
        <taxon>Metazoa</taxon>
        <taxon>Chordata</taxon>
        <taxon>Craniata</taxon>
        <taxon>Vertebrata</taxon>
        <taxon>Euteleostomi</taxon>
        <taxon>Actinopterygii</taxon>
        <taxon>Neopterygii</taxon>
        <taxon>Teleostei</taxon>
        <taxon>Clupei</taxon>
        <taxon>Clupeiformes</taxon>
        <taxon>Clupeoidei</taxon>
        <taxon>Clupeidae</taxon>
        <taxon>Clupea</taxon>
    </lineage>
</organism>
<dbReference type="Pfam" id="PF00001">
    <property type="entry name" value="7tm_1"/>
    <property type="match status" value="1"/>
</dbReference>
<evidence type="ECO:0000256" key="12">
    <source>
        <dbReference type="ARBA" id="ARBA00023224"/>
    </source>
</evidence>
<dbReference type="PANTHER" id="PTHR24372">
    <property type="entry name" value="GLYCOPROTEIN HORMONE RECEPTOR"/>
    <property type="match status" value="1"/>
</dbReference>
<evidence type="ECO:0000256" key="4">
    <source>
        <dbReference type="ARBA" id="ARBA00022692"/>
    </source>
</evidence>
<keyword evidence="10 18" id="KW-0675">Receptor</keyword>
<dbReference type="Proteomes" id="UP000515152">
    <property type="component" value="Chromosome 3"/>
</dbReference>
<feature type="chain" id="PRO_5027641274" evidence="15">
    <location>
        <begin position="34"/>
        <end position="890"/>
    </location>
</feature>
<evidence type="ECO:0000256" key="13">
    <source>
        <dbReference type="SAM" id="MobiDB-lite"/>
    </source>
</evidence>
<evidence type="ECO:0000256" key="10">
    <source>
        <dbReference type="ARBA" id="ARBA00023170"/>
    </source>
</evidence>
<evidence type="ECO:0000256" key="5">
    <source>
        <dbReference type="ARBA" id="ARBA00022729"/>
    </source>
</evidence>
<sequence length="890" mass="97216">MKNRNITCLETMEIVVVCVILLMVTLEVTECSGNGMKIRGSACPLRCNCESDDILQRVDCAYLGLTVLPANLSVFTSFLDLSMNNLSTLPASAFSNLHFLQELRLAGNGLVHFPRGAFSGLFSLKVLMLQNNRLTQIPSEALQSLRNLQSLRLDANHISMVPPGCFEGLTALRHLWLDDNMLTHVPVRALTSLTSLQAVTFALNRINHIPDYAFANLSSLVVLHLHNNRISSLGEKCFDGLQSLETLDLNYNSLSEFPIAIRALTNLKELAFHSNSIQSIPDHAFIGNPSLLAIFFYNNPIKYVGKSAFQNLPELRTLSLNGATELSEFPNLTGTHYLESLAVTGASIKSLPSSICEMLPNLHVLDLSYNQIHHLPSFSGCGRIQKIDMNHNEIQEVLADTFQDLSMLRSLDLAWNKLRSVDPLAFSYLPSLIKLDLTSNALSSLPELGLPGLTHLRLAGNEALLQLLSPQKFPSLRVLEVPYAFQCCAFLSCEKRDFGDTKEMSSYRRRDTGITANQEEQEFGEFFLELEENPKPVHSIQCSPAPGPFQPCDHLFGSWLIRSSVWAIVLLSVVCNALLLVTIFLSPAIKSSAKQLVGLLASANLLTGLCSGALAVADTLTFANFAEYGVLWESGVGCKLVPFLSVLSAEAAVFLLTAVTVEQGLLLCQLKAVDARTPGKVKLVSALCFVLAAAVASLPLLRVGEYGANSLCLPMPSGESSSAAFSVTVVLLNSFCYFVMTVTHVKLYCRQGKGLAEDCLDCCWVKHVARLLFTNCLLFFPVAFLSFAGLLNFAFVSAEVVKSIVLVVVPLPACMNPLLYMLLNPHFKEDLSGLCSPKGNRLVVDSEAAEEKSCDSTQSLVTETSEAPESAWPSQQSLACTAERCPLSRC</sequence>
<evidence type="ECO:0000256" key="8">
    <source>
        <dbReference type="ARBA" id="ARBA00023040"/>
    </source>
</evidence>
<keyword evidence="7 14" id="KW-1133">Transmembrane helix</keyword>
<dbReference type="SMART" id="SM00364">
    <property type="entry name" value="LRR_BAC"/>
    <property type="match status" value="5"/>
</dbReference>
<keyword evidence="11" id="KW-0325">Glycoprotein</keyword>
<feature type="transmembrane region" description="Helical" evidence="14">
    <location>
        <begin position="776"/>
        <end position="798"/>
    </location>
</feature>
<dbReference type="AlphaFoldDB" id="A0A6P3WBM6"/>
<dbReference type="FunFam" id="3.80.10.10:FF:001164">
    <property type="entry name" value="GH01279p"/>
    <property type="match status" value="1"/>
</dbReference>
<feature type="transmembrane region" description="Helical" evidence="14">
    <location>
        <begin position="681"/>
        <end position="701"/>
    </location>
</feature>
<name>A0A6P3WBM6_CLUHA</name>
<dbReference type="InterPro" id="IPR001611">
    <property type="entry name" value="Leu-rich_rpt"/>
</dbReference>
<evidence type="ECO:0000256" key="2">
    <source>
        <dbReference type="ARBA" id="ARBA00022475"/>
    </source>
</evidence>
<dbReference type="SUPFAM" id="SSF52058">
    <property type="entry name" value="L domain-like"/>
    <property type="match status" value="2"/>
</dbReference>
<dbReference type="RefSeq" id="XP_012694507.2">
    <property type="nucleotide sequence ID" value="XM_012839053.3"/>
</dbReference>
<dbReference type="Gene3D" id="3.80.10.10">
    <property type="entry name" value="Ribonuclease Inhibitor"/>
    <property type="match status" value="1"/>
</dbReference>
<dbReference type="PANTHER" id="PTHR24372:SF71">
    <property type="entry name" value="LEUCINE-RICH REPEAT-CONTAINING G-PROTEIN COUPLED RECEPTOR 5"/>
    <property type="match status" value="1"/>
</dbReference>
<keyword evidence="17" id="KW-1185">Reference proteome</keyword>
<dbReference type="InterPro" id="IPR003591">
    <property type="entry name" value="Leu-rich_rpt_typical-subtyp"/>
</dbReference>
<evidence type="ECO:0000256" key="6">
    <source>
        <dbReference type="ARBA" id="ARBA00022737"/>
    </source>
</evidence>
<dbReference type="Pfam" id="PF13855">
    <property type="entry name" value="LRR_8"/>
    <property type="match status" value="4"/>
</dbReference>
<dbReference type="InterPro" id="IPR000276">
    <property type="entry name" value="GPCR_Rhodpsn"/>
</dbReference>
<proteinExistence type="predicted"/>
<feature type="compositionally biased region" description="Polar residues" evidence="13">
    <location>
        <begin position="855"/>
        <end position="876"/>
    </location>
</feature>
<dbReference type="GO" id="GO:0009755">
    <property type="term" value="P:hormone-mediated signaling pathway"/>
    <property type="evidence" value="ECO:0007669"/>
    <property type="project" value="TreeGrafter"/>
</dbReference>
<dbReference type="SUPFAM" id="SSF81321">
    <property type="entry name" value="Family A G protein-coupled receptor-like"/>
    <property type="match status" value="1"/>
</dbReference>
<dbReference type="PRINTS" id="PR00237">
    <property type="entry name" value="GPCRRHODOPSN"/>
</dbReference>
<feature type="region of interest" description="Disordered" evidence="13">
    <location>
        <begin position="854"/>
        <end position="876"/>
    </location>
</feature>
<dbReference type="KEGG" id="char:105910344"/>
<feature type="transmembrane region" description="Helical" evidence="14">
    <location>
        <begin position="565"/>
        <end position="585"/>
    </location>
</feature>
<feature type="signal peptide" evidence="15">
    <location>
        <begin position="1"/>
        <end position="33"/>
    </location>
</feature>
<keyword evidence="6" id="KW-0677">Repeat</keyword>
<reference evidence="18" key="1">
    <citation type="submission" date="2025-08" db="UniProtKB">
        <authorList>
            <consortium name="RefSeq"/>
        </authorList>
    </citation>
    <scope>IDENTIFICATION</scope>
</reference>
<evidence type="ECO:0000256" key="14">
    <source>
        <dbReference type="SAM" id="Phobius"/>
    </source>
</evidence>
<evidence type="ECO:0000256" key="1">
    <source>
        <dbReference type="ARBA" id="ARBA00004651"/>
    </source>
</evidence>
<keyword evidence="4 14" id="KW-0812">Transmembrane</keyword>
<dbReference type="Gene3D" id="1.20.1070.10">
    <property type="entry name" value="Rhodopsin 7-helix transmembrane proteins"/>
    <property type="match status" value="1"/>
</dbReference>
<dbReference type="GO" id="GO:0007189">
    <property type="term" value="P:adenylate cyclase-activating G protein-coupled receptor signaling pathway"/>
    <property type="evidence" value="ECO:0007669"/>
    <property type="project" value="TreeGrafter"/>
</dbReference>
<keyword evidence="2" id="KW-1003">Cell membrane</keyword>
<dbReference type="PROSITE" id="PS50262">
    <property type="entry name" value="G_PROTEIN_RECEP_F1_2"/>
    <property type="match status" value="1"/>
</dbReference>
<feature type="transmembrane region" description="Helical" evidence="14">
    <location>
        <begin position="804"/>
        <end position="823"/>
    </location>
</feature>
<dbReference type="SMART" id="SM00369">
    <property type="entry name" value="LRR_TYP"/>
    <property type="match status" value="13"/>
</dbReference>
<keyword evidence="12" id="KW-0807">Transducer</keyword>
<evidence type="ECO:0000256" key="15">
    <source>
        <dbReference type="SAM" id="SignalP"/>
    </source>
</evidence>
<dbReference type="PROSITE" id="PS51450">
    <property type="entry name" value="LRR"/>
    <property type="match status" value="6"/>
</dbReference>
<dbReference type="OrthoDB" id="1883493at2759"/>
<evidence type="ECO:0000256" key="9">
    <source>
        <dbReference type="ARBA" id="ARBA00023136"/>
    </source>
</evidence>
<keyword evidence="5 15" id="KW-0732">Signal</keyword>
<comment type="subcellular location">
    <subcellularLocation>
        <location evidence="1">Cell membrane</location>
        <topology evidence="1">Multi-pass membrane protein</topology>
    </subcellularLocation>
</comment>
<keyword evidence="9 14" id="KW-0472">Membrane</keyword>
<evidence type="ECO:0000256" key="7">
    <source>
        <dbReference type="ARBA" id="ARBA00022989"/>
    </source>
</evidence>
<evidence type="ECO:0000313" key="17">
    <source>
        <dbReference type="Proteomes" id="UP000515152"/>
    </source>
</evidence>
<dbReference type="GO" id="GO:0005886">
    <property type="term" value="C:plasma membrane"/>
    <property type="evidence" value="ECO:0007669"/>
    <property type="project" value="UniProtKB-SubCell"/>
</dbReference>
<feature type="transmembrane region" description="Helical" evidence="14">
    <location>
        <begin position="597"/>
        <end position="620"/>
    </location>
</feature>
<feature type="domain" description="G-protein coupled receptors family 1 profile" evidence="16">
    <location>
        <begin position="575"/>
        <end position="820"/>
    </location>
</feature>
<keyword evidence="3" id="KW-0433">Leucine-rich repeat</keyword>
<accession>A0A6P3WBM6</accession>
<evidence type="ECO:0000313" key="18">
    <source>
        <dbReference type="RefSeq" id="XP_012694507.2"/>
    </source>
</evidence>
<evidence type="ECO:0000259" key="16">
    <source>
        <dbReference type="PROSITE" id="PS50262"/>
    </source>
</evidence>
<dbReference type="GO" id="GO:0008528">
    <property type="term" value="F:G protein-coupled peptide receptor activity"/>
    <property type="evidence" value="ECO:0007669"/>
    <property type="project" value="TreeGrafter"/>
</dbReference>